<dbReference type="PANTHER" id="PTHR31343:SF29">
    <property type="entry name" value="DUF789 DOMAIN-CONTAINING PROTEIN"/>
    <property type="match status" value="1"/>
</dbReference>
<sequence length="284" mass="32812">MEYFCLGDLWECYEEWSAYGVGVPIVLNNGERVTQYYVPYLSALEIFTNTPQPTNLKENEDAIIEDDTMSKRSESEKSSSSDSNKAWDDLSNDGSIEYCESPSVHETERLGHLYFKFCDTCSPYWRIPFAEKIAELAELFPGLMTLKNIDLSPASWIAVAWYPIYHIPMKGNCKNCLSTCFLTYHTLSSSSQAVFKSDEDENKMYDLVNEEGGDFDNSEDSLYPFGLATYRLEEDIWMDSLTYDDYETIVDLYSAADSWLKQLNFWHHDFNFFTSQFSFEGFSS</sequence>
<name>A0A328E8U6_9ASTE</name>
<feature type="compositionally biased region" description="Basic and acidic residues" evidence="1">
    <location>
        <begin position="68"/>
        <end position="79"/>
    </location>
</feature>
<dbReference type="Pfam" id="PF05623">
    <property type="entry name" value="DUF789"/>
    <property type="match status" value="1"/>
</dbReference>
<dbReference type="EMBL" id="NQVE01000009">
    <property type="protein sequence ID" value="RAL54404.1"/>
    <property type="molecule type" value="Genomic_DNA"/>
</dbReference>
<organism evidence="2 3">
    <name type="scientific">Cuscuta australis</name>
    <dbReference type="NCBI Taxonomy" id="267555"/>
    <lineage>
        <taxon>Eukaryota</taxon>
        <taxon>Viridiplantae</taxon>
        <taxon>Streptophyta</taxon>
        <taxon>Embryophyta</taxon>
        <taxon>Tracheophyta</taxon>
        <taxon>Spermatophyta</taxon>
        <taxon>Magnoliopsida</taxon>
        <taxon>eudicotyledons</taxon>
        <taxon>Gunneridae</taxon>
        <taxon>Pentapetalae</taxon>
        <taxon>asterids</taxon>
        <taxon>lamiids</taxon>
        <taxon>Solanales</taxon>
        <taxon>Convolvulaceae</taxon>
        <taxon>Cuscuteae</taxon>
        <taxon>Cuscuta</taxon>
        <taxon>Cuscuta subgen. Grammica</taxon>
        <taxon>Cuscuta sect. Cleistogrammica</taxon>
    </lineage>
</organism>
<evidence type="ECO:0000313" key="3">
    <source>
        <dbReference type="Proteomes" id="UP000249390"/>
    </source>
</evidence>
<dbReference type="Proteomes" id="UP000249390">
    <property type="component" value="Unassembled WGS sequence"/>
</dbReference>
<gene>
    <name evidence="2" type="ORF">DM860_001532</name>
</gene>
<evidence type="ECO:0000313" key="2">
    <source>
        <dbReference type="EMBL" id="RAL54404.1"/>
    </source>
</evidence>
<dbReference type="AlphaFoldDB" id="A0A328E8U6"/>
<dbReference type="PANTHER" id="PTHR31343">
    <property type="entry name" value="T15D22.8"/>
    <property type="match status" value="1"/>
</dbReference>
<evidence type="ECO:0008006" key="4">
    <source>
        <dbReference type="Google" id="ProtNLM"/>
    </source>
</evidence>
<proteinExistence type="predicted"/>
<protein>
    <recommendedName>
        <fullName evidence="4">DUF789 domain-containing protein</fullName>
    </recommendedName>
</protein>
<reference evidence="2 3" key="1">
    <citation type="submission" date="2018-06" db="EMBL/GenBank/DDBJ databases">
        <title>The Genome of Cuscuta australis (Dodder) Provides Insight into the Evolution of Plant Parasitism.</title>
        <authorList>
            <person name="Liu H."/>
        </authorList>
    </citation>
    <scope>NUCLEOTIDE SEQUENCE [LARGE SCALE GENOMIC DNA]</scope>
    <source>
        <strain evidence="3">cv. Yunnan</strain>
        <tissue evidence="2">Vines</tissue>
    </source>
</reference>
<evidence type="ECO:0000256" key="1">
    <source>
        <dbReference type="SAM" id="MobiDB-lite"/>
    </source>
</evidence>
<dbReference type="InterPro" id="IPR008507">
    <property type="entry name" value="DUF789"/>
</dbReference>
<accession>A0A328E8U6</accession>
<keyword evidence="3" id="KW-1185">Reference proteome</keyword>
<feature type="region of interest" description="Disordered" evidence="1">
    <location>
        <begin position="55"/>
        <end position="87"/>
    </location>
</feature>
<comment type="caution">
    <text evidence="2">The sequence shown here is derived from an EMBL/GenBank/DDBJ whole genome shotgun (WGS) entry which is preliminary data.</text>
</comment>